<name>A0A3Q0KR15_SCHMA</name>
<evidence type="ECO:0000256" key="3">
    <source>
        <dbReference type="ARBA" id="ARBA00022741"/>
    </source>
</evidence>
<dbReference type="GO" id="GO:0003677">
    <property type="term" value="F:DNA binding"/>
    <property type="evidence" value="ECO:0007669"/>
    <property type="project" value="UniProtKB-KW"/>
</dbReference>
<feature type="region of interest" description="Disordered" evidence="9">
    <location>
        <begin position="1232"/>
        <end position="1251"/>
    </location>
</feature>
<dbReference type="InterPro" id="IPR027417">
    <property type="entry name" value="P-loop_NTPase"/>
</dbReference>
<dbReference type="InterPro" id="IPR014001">
    <property type="entry name" value="Helicase_ATP-bd"/>
</dbReference>
<evidence type="ECO:0000256" key="9">
    <source>
        <dbReference type="SAM" id="MobiDB-lite"/>
    </source>
</evidence>
<dbReference type="InterPro" id="IPR001650">
    <property type="entry name" value="Helicase_C-like"/>
</dbReference>
<dbReference type="Pfam" id="PF12054">
    <property type="entry name" value="DUF3535"/>
    <property type="match status" value="1"/>
</dbReference>
<feature type="domain" description="Helicase C-terminal" evidence="11">
    <location>
        <begin position="2121"/>
        <end position="2271"/>
    </location>
</feature>
<dbReference type="InParanoid" id="A0A3Q0KR15"/>
<dbReference type="Proteomes" id="UP000008854">
    <property type="component" value="Unassembled WGS sequence"/>
</dbReference>
<dbReference type="STRING" id="6183.A0A3Q0KR15"/>
<dbReference type="PROSITE" id="PS51192">
    <property type="entry name" value="HELICASE_ATP_BIND_1"/>
    <property type="match status" value="1"/>
</dbReference>
<feature type="compositionally biased region" description="Low complexity" evidence="9">
    <location>
        <begin position="1232"/>
        <end position="1242"/>
    </location>
</feature>
<evidence type="ECO:0000313" key="12">
    <source>
        <dbReference type="Proteomes" id="UP000008854"/>
    </source>
</evidence>
<keyword evidence="7" id="KW-0238">DNA-binding</keyword>
<dbReference type="WBParaSite" id="Smp_158610.1">
    <property type="protein sequence ID" value="Smp_158610.1"/>
    <property type="gene ID" value="Smp_158610"/>
</dbReference>
<evidence type="ECO:0000313" key="13">
    <source>
        <dbReference type="WBParaSite" id="Smp_158610.1"/>
    </source>
</evidence>
<feature type="domain" description="Helicase ATP-binding" evidence="10">
    <location>
        <begin position="1717"/>
        <end position="1907"/>
    </location>
</feature>
<dbReference type="SUPFAM" id="SSF48371">
    <property type="entry name" value="ARM repeat"/>
    <property type="match status" value="1"/>
</dbReference>
<dbReference type="InterPro" id="IPR049730">
    <property type="entry name" value="SNF2/RAD54-like_C"/>
</dbReference>
<dbReference type="FunCoup" id="A0A3Q0KR15">
    <property type="interactions" value="2713"/>
</dbReference>
<evidence type="ECO:0000256" key="6">
    <source>
        <dbReference type="ARBA" id="ARBA00022840"/>
    </source>
</evidence>
<dbReference type="Gene3D" id="3.40.50.300">
    <property type="entry name" value="P-loop containing nucleotide triphosphate hydrolases"/>
    <property type="match status" value="1"/>
</dbReference>
<accession>A0A3Q0KR15</accession>
<dbReference type="AlphaFoldDB" id="A0A3Q0KR15"/>
<evidence type="ECO:0000256" key="8">
    <source>
        <dbReference type="ARBA" id="ARBA00023242"/>
    </source>
</evidence>
<dbReference type="Gene3D" id="3.40.50.10810">
    <property type="entry name" value="Tandem AAA-ATPase domain"/>
    <property type="match status" value="1"/>
</dbReference>
<evidence type="ECO:0000256" key="1">
    <source>
        <dbReference type="ARBA" id="ARBA00004123"/>
    </source>
</evidence>
<dbReference type="InterPro" id="IPR016024">
    <property type="entry name" value="ARM-type_fold"/>
</dbReference>
<evidence type="ECO:0000256" key="2">
    <source>
        <dbReference type="ARBA" id="ARBA00022737"/>
    </source>
</evidence>
<comment type="subcellular location">
    <subcellularLocation>
        <location evidence="1">Nucleus</location>
    </subcellularLocation>
</comment>
<evidence type="ECO:0000259" key="11">
    <source>
        <dbReference type="PROSITE" id="PS51194"/>
    </source>
</evidence>
<dbReference type="PANTHER" id="PTHR36498">
    <property type="entry name" value="TATA-BINDING PROTEIN-ASSOCIATED FACTOR 172"/>
    <property type="match status" value="1"/>
</dbReference>
<dbReference type="InterPro" id="IPR000330">
    <property type="entry name" value="SNF2_N"/>
</dbReference>
<dbReference type="InterPro" id="IPR044078">
    <property type="entry name" value="Mot1_ATP-bd"/>
</dbReference>
<keyword evidence="3" id="KW-0547">Nucleotide-binding</keyword>
<keyword evidence="2" id="KW-0677">Repeat</keyword>
<evidence type="ECO:0000259" key="10">
    <source>
        <dbReference type="PROSITE" id="PS51192"/>
    </source>
</evidence>
<dbReference type="GO" id="GO:0017025">
    <property type="term" value="F:TBP-class protein binding"/>
    <property type="evidence" value="ECO:0007669"/>
    <property type="project" value="InterPro"/>
</dbReference>
<dbReference type="PROSITE" id="PS51194">
    <property type="entry name" value="HELICASE_CTER"/>
    <property type="match status" value="1"/>
</dbReference>
<keyword evidence="4" id="KW-0378">Hydrolase</keyword>
<dbReference type="SUPFAM" id="SSF52540">
    <property type="entry name" value="P-loop containing nucleoside triphosphate hydrolases"/>
    <property type="match status" value="2"/>
</dbReference>
<evidence type="ECO:0000256" key="5">
    <source>
        <dbReference type="ARBA" id="ARBA00022806"/>
    </source>
</evidence>
<dbReference type="InterPro" id="IPR022707">
    <property type="entry name" value="Mot1_central_dom"/>
</dbReference>
<reference evidence="12" key="1">
    <citation type="journal article" date="2012" name="PLoS Negl. Trop. Dis.">
        <title>A systematically improved high quality genome and transcriptome of the human blood fluke Schistosoma mansoni.</title>
        <authorList>
            <person name="Protasio A.V."/>
            <person name="Tsai I.J."/>
            <person name="Babbage A."/>
            <person name="Nichol S."/>
            <person name="Hunt M."/>
            <person name="Aslett M.A."/>
            <person name="De Silva N."/>
            <person name="Velarde G.S."/>
            <person name="Anderson T.J."/>
            <person name="Clark R.C."/>
            <person name="Davidson C."/>
            <person name="Dillon G.P."/>
            <person name="Holroyd N.E."/>
            <person name="LoVerde P.T."/>
            <person name="Lloyd C."/>
            <person name="McQuillan J."/>
            <person name="Oliveira G."/>
            <person name="Otto T.D."/>
            <person name="Parker-Manuel S.J."/>
            <person name="Quail M.A."/>
            <person name="Wilson R.A."/>
            <person name="Zerlotini A."/>
            <person name="Dunne D.W."/>
            <person name="Berriman M."/>
        </authorList>
    </citation>
    <scope>NUCLEOTIDE SEQUENCE [LARGE SCALE GENOMIC DNA]</scope>
    <source>
        <strain evidence="12">Puerto Rican</strain>
    </source>
</reference>
<dbReference type="GO" id="GO:0004386">
    <property type="term" value="F:helicase activity"/>
    <property type="evidence" value="ECO:0007669"/>
    <property type="project" value="UniProtKB-KW"/>
</dbReference>
<dbReference type="InterPro" id="IPR038718">
    <property type="entry name" value="SNF2-like_sf"/>
</dbReference>
<dbReference type="GO" id="GO:0005634">
    <property type="term" value="C:nucleus"/>
    <property type="evidence" value="ECO:0007669"/>
    <property type="project" value="UniProtKB-SubCell"/>
</dbReference>
<keyword evidence="6" id="KW-0067">ATP-binding</keyword>
<dbReference type="InterPro" id="IPR011989">
    <property type="entry name" value="ARM-like"/>
</dbReference>
<dbReference type="GO" id="GO:0016887">
    <property type="term" value="F:ATP hydrolysis activity"/>
    <property type="evidence" value="ECO:0007669"/>
    <property type="project" value="InterPro"/>
</dbReference>
<dbReference type="GO" id="GO:0005524">
    <property type="term" value="F:ATP binding"/>
    <property type="evidence" value="ECO:0007669"/>
    <property type="project" value="UniProtKB-KW"/>
</dbReference>
<dbReference type="SMART" id="SM00490">
    <property type="entry name" value="HELICc"/>
    <property type="match status" value="1"/>
</dbReference>
<keyword evidence="8" id="KW-0539">Nucleus</keyword>
<dbReference type="Pfam" id="PF00176">
    <property type="entry name" value="SNF2-rel_dom"/>
    <property type="match status" value="1"/>
</dbReference>
<sequence length="2328" mass="260524">MTSRLDRLFALLESCPNASLRTAAAEQLGEIAKSSPSSIDYVFTCLIPLLRHKNWVSRVAASEAIRHIVRHLPDWEPTVNCQSYIDQKDVSTNGFLSLSGLRIDYVLAQGARLYSMDVRELDRNNCRGYFERCKKNNENAMECDTCDPQTVIHSPQILPPVQRQEINSRLGLENDNLLTEVLESHADVSIDKWITTDDFNDETQPGFAQVDVESCVRSAYVAHIDTDEKRFCQSPVQYDTKRIKLDSSSDVTIDKSGLNVQATASVLNQPLGHWPLDRMCTTLLGDLWALRWETRHGAASGLRELLSEPRHTKQAGKYIGQSEIEMYNNHYQYLEDIVVRVLCTLALDQLSDFISDEVVAPVRETAAQLLGVLSLHLTTEQVLLVTKHLIFLVSLNDETVTKLCTNIPCQKDNTNASKNSWMIAHGGLLGIKYLLASRKDLKDTLLPHVTPCLISRLFGIPNIADNQIVSQQSGRPSSFSANPLADDEDIRAAAASALLPMIDTMWVESLSQYEYNLFVNHVWSLIRNTPSDLSPSTGPVLSLVSALTKAEMGKRQSSEQHNSTIKSEEDISIYRINTSEKIMIITELLHHVSSSIRQSSLNTLQCVIESCENQIESLSADTLHIILDNLFLRILLEPCTSIRALVTNLTIKIIQAAEVDCLVEASIRRLDVWLCQVMQPTGIPYPNKFLVPCLRSNSDIQLTTSELSSNNDELTSLGIKVRSTANINSNIPSSNQQAVFIPQPTYCIGGFQCLTASRSEMESYVLETRISAVRVLAYLCSRICQYNKLIPVHLLPCISDNPKSSTSSLPSSANNSDHNHVNNTSISVLNYVIGKLISQLHLKDRLAMQRFISGLLLSCWSLLPPISCLPTGSGDSNDNNSMNSSNRLFNSMNPFNQVNYIDKLTYTWANLLNTSSSTLLTCHLERLQNLSKSVFTNIKVDLHDITKQLRGRLESCLTEVIYYEEILAPFKLMQEDCRELIRLMKSGGLPVDSQIPINGVLTIVHCKTLLQKVAEIIHAQKQHSENEVSCVVDSSLLDRLHCQFERTRTTVDHCLTLQLYLGNRVELGIACAFANMNWILPGRLSLLIRPLMDTIRCVKPCINQSDNSVRSLNSGTDGIFQINSRHNITSTATTTSSIFGGSSSNSSAVGACIDILPIGTCVHLQRLAASCLARLLWLEWKMLSTNLPSQSSSTLLTNKSLLPNTSKAATKVIKNLTSYLVESDSDFLLSLSSTSNPSSEASDQPNEDQSSFDTKIACVNSLSTYRLDLVTTTSSSSETQQQSSQHRGAYISLSCICYTFINLYHHEEGETCWSSSSKSMEPIDHKPCLHRLSNASLNSLRLGIPSLWHLFWINPVKIVINLYRQSGISVENGKFIKEGGEIPERRGNFHLTLKKLTDEVKFNMSKLKSVDLPKSSQDELLSGLIVLSSCLNVILPCIDPDQKESSCDQKDDISFEQIIWLASLVIRLPNIVYRRVGARLLADLTLLRPVYTLNILLPLLLLTSNGIFLPTDSSTICVGTLETFLTIVDKFSNMHNSSSYILQSVPPVILEDPLAEPNSKSSSLLSMCRCFMSPVNEQLTSDFESKLPNELTTKTNNITVISNSEDGSSSLLSNNLKLFLPYVVLLLTPTLRLISNSNQHIRSIAGRLFAALLNLLPLESSIPNPEKMKEEFKQIRLAQREFIDNLLHPDRIQSYNLPIKINGTLRTYQQEGVNWLCFLNRYGLNGVLCDDLGLGKTLQTICILAGSHHELKQCLATHNSNKYYVSNESNVMDTKVDGKPPISLVICPSTLCAHWFHEIQHFAQTEDLNPLIYGGSPSVRQNLQSKLHQYDVIITSYDLVRSDVGFLELVNWNYIVLDEGHIIKSSKSKVTRAVKHLVAQHRLILTGTPIQNRVTELWSLFDFLMPEFLGTEQYFLAKFARPVASSRDPKASKSDQQAGQLALEKLHRLVLPFMLRRLKEDVMQDLPPKIIQDFACKMTPIQRKLYESFQKTDEGQKVMNFVSTSSGDFYSEYRSSSFGGVSTSHGFHALRYFQAVCNHPCLVLKSNHPLLDEVKQELCIDSMEQLRTVHYSGKLLALCRLLTDCGFGSPNSINGSNVGSSGNIYSTTLSSTSGTSTSSHYMDSYPGLLSQHRALIFFQTREMLQLTGEMLKKQFPWITATRLDGTVPVNERHNRVVKFNQDPSIDLMLLTTAVGGLGLNLTGADTVIFVEHDWNPSKDLQAMDRAHRIGQRRTVNVYRLITEDSIEEQIMNLQAFKLHLANTVLTADNKSLNEMDTGHLFDRLTENNDNRMSRDNHTDFQFASLDDLEACYEAEYNLDTFVARLKTN</sequence>
<organism evidence="12 13">
    <name type="scientific">Schistosoma mansoni</name>
    <name type="common">Blood fluke</name>
    <dbReference type="NCBI Taxonomy" id="6183"/>
    <lineage>
        <taxon>Eukaryota</taxon>
        <taxon>Metazoa</taxon>
        <taxon>Spiralia</taxon>
        <taxon>Lophotrochozoa</taxon>
        <taxon>Platyhelminthes</taxon>
        <taxon>Trematoda</taxon>
        <taxon>Digenea</taxon>
        <taxon>Strigeidida</taxon>
        <taxon>Schistosomatoidea</taxon>
        <taxon>Schistosomatidae</taxon>
        <taxon>Schistosoma</taxon>
    </lineage>
</organism>
<keyword evidence="5" id="KW-0347">Helicase</keyword>
<dbReference type="Gene3D" id="1.25.10.10">
    <property type="entry name" value="Leucine-rich Repeat Variant"/>
    <property type="match status" value="2"/>
</dbReference>
<keyword evidence="12" id="KW-1185">Reference proteome</keyword>
<evidence type="ECO:0000256" key="4">
    <source>
        <dbReference type="ARBA" id="ARBA00022801"/>
    </source>
</evidence>
<dbReference type="CDD" id="cd18793">
    <property type="entry name" value="SF2_C_SNF"/>
    <property type="match status" value="1"/>
</dbReference>
<dbReference type="Pfam" id="PF00271">
    <property type="entry name" value="Helicase_C"/>
    <property type="match status" value="1"/>
</dbReference>
<reference evidence="13" key="2">
    <citation type="submission" date="2018-12" db="UniProtKB">
        <authorList>
            <consortium name="WormBaseParasite"/>
        </authorList>
    </citation>
    <scope>IDENTIFICATION</scope>
    <source>
        <strain evidence="13">Puerto Rican</strain>
    </source>
</reference>
<dbReference type="InterPro" id="IPR044972">
    <property type="entry name" value="Mot1"/>
</dbReference>
<dbReference type="SMART" id="SM00487">
    <property type="entry name" value="DEXDc"/>
    <property type="match status" value="1"/>
</dbReference>
<dbReference type="PANTHER" id="PTHR36498:SF1">
    <property type="entry name" value="TATA-BINDING PROTEIN-ASSOCIATED FACTOR 172"/>
    <property type="match status" value="1"/>
</dbReference>
<proteinExistence type="predicted"/>
<protein>
    <submittedName>
        <fullName evidence="13">Helicase mot1, putative</fullName>
    </submittedName>
</protein>
<evidence type="ECO:0000256" key="7">
    <source>
        <dbReference type="ARBA" id="ARBA00023125"/>
    </source>
</evidence>
<dbReference type="CDD" id="cd17999">
    <property type="entry name" value="DEXHc_Mot1"/>
    <property type="match status" value="1"/>
</dbReference>